<evidence type="ECO:0000256" key="1">
    <source>
        <dbReference type="SAM" id="SignalP"/>
    </source>
</evidence>
<evidence type="ECO:0000259" key="2">
    <source>
        <dbReference type="Pfam" id="PF14368"/>
    </source>
</evidence>
<protein>
    <recommendedName>
        <fullName evidence="2">Bifunctional inhibitor/plant lipid transfer protein/seed storage helical domain-containing protein</fullName>
    </recommendedName>
</protein>
<sequence>MDTRLNIIIVSVLLVVMATVSNSQTVCNATVAGLQSCLPAAKPPNPPPPTAACCASLKHADFCCLYSYRDSPLLPSLGVDPKLAFLIPDKCHLSHPPPSHC</sequence>
<dbReference type="PANTHER" id="PTHR33122:SF63">
    <property type="entry name" value="BIFUNCTIONAL INHIBITOR_PLANT LIPID TRANSFER PROTEIN_SEED STORAGE HELICAL DOMAIN-CONTAINING PROTEIN"/>
    <property type="match status" value="1"/>
</dbReference>
<proteinExistence type="predicted"/>
<dbReference type="SUPFAM" id="SSF47699">
    <property type="entry name" value="Bifunctional inhibitor/lipid-transfer protein/seed storage 2S albumin"/>
    <property type="match status" value="1"/>
</dbReference>
<evidence type="ECO:0000313" key="4">
    <source>
        <dbReference type="EMBL" id="PKI49034.1"/>
    </source>
</evidence>
<keyword evidence="1" id="KW-0732">Signal</keyword>
<keyword evidence="6" id="KW-1185">Reference proteome</keyword>
<dbReference type="EMBL" id="PGOL01002298">
    <property type="protein sequence ID" value="PKI49034.1"/>
    <property type="molecule type" value="Genomic_DNA"/>
</dbReference>
<accession>A0A218XSP1</accession>
<evidence type="ECO:0000313" key="5">
    <source>
        <dbReference type="Proteomes" id="UP000197138"/>
    </source>
</evidence>
<reference evidence="4 6" key="3">
    <citation type="submission" date="2017-11" db="EMBL/GenBank/DDBJ databases">
        <title>De-novo sequencing of pomegranate (Punica granatum L.) genome.</title>
        <authorList>
            <person name="Akparov Z."/>
            <person name="Amiraslanov A."/>
            <person name="Hajiyeva S."/>
            <person name="Abbasov M."/>
            <person name="Kaur K."/>
            <person name="Hamwieh A."/>
            <person name="Solovyev V."/>
            <person name="Salamov A."/>
            <person name="Braich B."/>
            <person name="Kosarev P."/>
            <person name="Mahmoud A."/>
            <person name="Hajiyev E."/>
            <person name="Babayeva S."/>
            <person name="Izzatullayeva V."/>
            <person name="Mammadov A."/>
            <person name="Mammadov A."/>
            <person name="Sharifova S."/>
            <person name="Ojaghi J."/>
            <person name="Eynullazada K."/>
            <person name="Bayramov B."/>
            <person name="Abdulazimova A."/>
            <person name="Shahmuradov I."/>
        </authorList>
    </citation>
    <scope>NUCLEOTIDE SEQUENCE [LARGE SCALE GENOMIC DNA]</scope>
    <source>
        <strain evidence="4">AG2017</strain>
        <strain evidence="6">cv. AG2017</strain>
        <tissue evidence="4">Leaf</tissue>
    </source>
</reference>
<gene>
    <name evidence="3" type="ORF">CDL15_Pgr000390</name>
    <name evidence="4" type="ORF">CRG98_030621</name>
</gene>
<dbReference type="Proteomes" id="UP000197138">
    <property type="component" value="Unassembled WGS sequence"/>
</dbReference>
<dbReference type="Proteomes" id="UP000233551">
    <property type="component" value="Unassembled WGS sequence"/>
</dbReference>
<dbReference type="GeneID" id="116193799"/>
<name>A0A218XSP1_PUNGR</name>
<dbReference type="OrthoDB" id="643149at2759"/>
<dbReference type="GO" id="GO:0009627">
    <property type="term" value="P:systemic acquired resistance"/>
    <property type="evidence" value="ECO:0007669"/>
    <property type="project" value="InterPro"/>
</dbReference>
<evidence type="ECO:0000313" key="6">
    <source>
        <dbReference type="Proteomes" id="UP000233551"/>
    </source>
</evidence>
<dbReference type="InterPro" id="IPR036312">
    <property type="entry name" value="Bifun_inhib/LTP/seed_sf"/>
</dbReference>
<dbReference type="GO" id="GO:0005504">
    <property type="term" value="F:fatty acid binding"/>
    <property type="evidence" value="ECO:0007669"/>
    <property type="project" value="InterPro"/>
</dbReference>
<dbReference type="AlphaFoldDB" id="A0A218XSP1"/>
<dbReference type="Gene3D" id="1.10.110.10">
    <property type="entry name" value="Plant lipid-transfer and hydrophobic proteins"/>
    <property type="match status" value="1"/>
</dbReference>
<dbReference type="InterPro" id="IPR016140">
    <property type="entry name" value="Bifunc_inhib/LTP/seed_store"/>
</dbReference>
<reference evidence="3" key="2">
    <citation type="submission" date="2017-06" db="EMBL/GenBank/DDBJ databases">
        <title>The pomegranate genome and the genomics of punicalagin biosynthesis.</title>
        <authorList>
            <person name="Xu C."/>
        </authorList>
    </citation>
    <scope>NUCLEOTIDE SEQUENCE [LARGE SCALE GENOMIC DNA]</scope>
    <source>
        <tissue evidence="3">Fresh leaf</tissue>
    </source>
</reference>
<comment type="caution">
    <text evidence="3">The sequence shown here is derived from an EMBL/GenBank/DDBJ whole genome shotgun (WGS) entry which is preliminary data.</text>
</comment>
<feature type="chain" id="PRO_5014072023" description="Bifunctional inhibitor/plant lipid transfer protein/seed storage helical domain-containing protein" evidence="1">
    <location>
        <begin position="24"/>
        <end position="101"/>
    </location>
</feature>
<dbReference type="Pfam" id="PF14368">
    <property type="entry name" value="LTP_2"/>
    <property type="match status" value="1"/>
</dbReference>
<dbReference type="EMBL" id="MTKT01000801">
    <property type="protein sequence ID" value="OWM87973.1"/>
    <property type="molecule type" value="Genomic_DNA"/>
</dbReference>
<feature type="signal peptide" evidence="1">
    <location>
        <begin position="1"/>
        <end position="23"/>
    </location>
</feature>
<dbReference type="InterPro" id="IPR039265">
    <property type="entry name" value="DIR1-like"/>
</dbReference>
<evidence type="ECO:0000313" key="3">
    <source>
        <dbReference type="EMBL" id="OWM87973.1"/>
    </source>
</evidence>
<organism evidence="3 5">
    <name type="scientific">Punica granatum</name>
    <name type="common">Pomegranate</name>
    <dbReference type="NCBI Taxonomy" id="22663"/>
    <lineage>
        <taxon>Eukaryota</taxon>
        <taxon>Viridiplantae</taxon>
        <taxon>Streptophyta</taxon>
        <taxon>Embryophyta</taxon>
        <taxon>Tracheophyta</taxon>
        <taxon>Spermatophyta</taxon>
        <taxon>Magnoliopsida</taxon>
        <taxon>eudicotyledons</taxon>
        <taxon>Gunneridae</taxon>
        <taxon>Pentapetalae</taxon>
        <taxon>rosids</taxon>
        <taxon>malvids</taxon>
        <taxon>Myrtales</taxon>
        <taxon>Lythraceae</taxon>
        <taxon>Punica</taxon>
    </lineage>
</organism>
<dbReference type="STRING" id="22663.A0A218XSP1"/>
<dbReference type="PANTHER" id="PTHR33122">
    <property type="entry name" value="LIPID BINDING PROTEIN-RELATED"/>
    <property type="match status" value="1"/>
</dbReference>
<feature type="domain" description="Bifunctional inhibitor/plant lipid transfer protein/seed storage helical" evidence="2">
    <location>
        <begin position="15"/>
        <end position="101"/>
    </location>
</feature>
<reference evidence="5" key="1">
    <citation type="journal article" date="2017" name="Plant J.">
        <title>The pomegranate (Punica granatum L.) genome and the genomics of punicalagin biosynthesis.</title>
        <authorList>
            <person name="Qin G."/>
            <person name="Xu C."/>
            <person name="Ming R."/>
            <person name="Tang H."/>
            <person name="Guyot R."/>
            <person name="Kramer E.M."/>
            <person name="Hu Y."/>
            <person name="Yi X."/>
            <person name="Qi Y."/>
            <person name="Xu X."/>
            <person name="Gao Z."/>
            <person name="Pan H."/>
            <person name="Jian J."/>
            <person name="Tian Y."/>
            <person name="Yue Z."/>
            <person name="Xu Y."/>
        </authorList>
    </citation>
    <scope>NUCLEOTIDE SEQUENCE [LARGE SCALE GENOMIC DNA]</scope>
    <source>
        <strain evidence="5">cv. Dabenzi</strain>
    </source>
</reference>